<dbReference type="Pfam" id="PF06463">
    <property type="entry name" value="Mob_synth_C"/>
    <property type="match status" value="1"/>
</dbReference>
<dbReference type="SUPFAM" id="SSF102114">
    <property type="entry name" value="Radical SAM enzymes"/>
    <property type="match status" value="1"/>
</dbReference>
<keyword evidence="5" id="KW-0949">S-adenosyl-L-methionine</keyword>
<dbReference type="InterPro" id="IPR006638">
    <property type="entry name" value="Elp3/MiaA/NifB-like_rSAM"/>
</dbReference>
<dbReference type="GO" id="GO:0051539">
    <property type="term" value="F:4 iron, 4 sulfur cluster binding"/>
    <property type="evidence" value="ECO:0007669"/>
    <property type="project" value="UniProtKB-KW"/>
</dbReference>
<dbReference type="InterPro" id="IPR007197">
    <property type="entry name" value="rSAM"/>
</dbReference>
<evidence type="ECO:0000259" key="14">
    <source>
        <dbReference type="PROSITE" id="PS51918"/>
    </source>
</evidence>
<dbReference type="EMBL" id="CCYD01000321">
    <property type="protein sequence ID" value="CEG38378.1"/>
    <property type="molecule type" value="Genomic_DNA"/>
</dbReference>
<dbReference type="InterPro" id="IPR000385">
    <property type="entry name" value="MoaA_NifB_PqqE_Fe-S-bd_CS"/>
</dbReference>
<dbReference type="OMA" id="QMSECFC"/>
<evidence type="ECO:0000313" key="16">
    <source>
        <dbReference type="Proteomes" id="UP000054928"/>
    </source>
</evidence>
<evidence type="ECO:0000256" key="11">
    <source>
        <dbReference type="ARBA" id="ARBA00023150"/>
    </source>
</evidence>
<dbReference type="SFLD" id="SFLDS00029">
    <property type="entry name" value="Radical_SAM"/>
    <property type="match status" value="1"/>
</dbReference>
<dbReference type="SFLD" id="SFLDG01386">
    <property type="entry name" value="main_SPASM_domain-containing"/>
    <property type="match status" value="1"/>
</dbReference>
<evidence type="ECO:0000313" key="15">
    <source>
        <dbReference type="EMBL" id="CEG38378.1"/>
    </source>
</evidence>
<evidence type="ECO:0000256" key="6">
    <source>
        <dbReference type="ARBA" id="ARBA00022723"/>
    </source>
</evidence>
<evidence type="ECO:0000256" key="3">
    <source>
        <dbReference type="ARBA" id="ARBA00012167"/>
    </source>
</evidence>
<dbReference type="Proteomes" id="UP000054928">
    <property type="component" value="Unassembled WGS sequence"/>
</dbReference>
<proteinExistence type="inferred from homology"/>
<evidence type="ECO:0000256" key="4">
    <source>
        <dbReference type="ARBA" id="ARBA00022485"/>
    </source>
</evidence>
<organism evidence="15 16">
    <name type="scientific">Plasmopara halstedii</name>
    <name type="common">Downy mildew of sunflower</name>
    <dbReference type="NCBI Taxonomy" id="4781"/>
    <lineage>
        <taxon>Eukaryota</taxon>
        <taxon>Sar</taxon>
        <taxon>Stramenopiles</taxon>
        <taxon>Oomycota</taxon>
        <taxon>Peronosporomycetes</taxon>
        <taxon>Peronosporales</taxon>
        <taxon>Peronosporaceae</taxon>
        <taxon>Plasmopara</taxon>
    </lineage>
</organism>
<comment type="pathway">
    <text evidence="2">Cofactor biosynthesis; molybdopterin biosynthesis.</text>
</comment>
<sequence length="402" mass="45487">MKRLASSTARHVRHATFNSRRSTWKYQVATGPSLSEFLPEAATQKTVASPADPLKQLRQLLAEFKEMPERNLAQIVDQFGRQHTYLRISLTERCNLRCRYCMPEDGVTLQSFENLLTTSEIIRLVSLFASSGVKRIRLTGGEPLLRRDVVELVAQLRAVPGIESVGITTNGLSLQKKLRALQEAGVDRINISLDTLQPDKFMHITRRQGLTRVMKSIVEAQVLGFSPLKINCVVQRHFNLDEIVDFVGLTELNRVDVRFIEWMPFDSNRWNDEAFVPFKEMMGLIQTKFPTVKKLKDGSNDTSKAFWIPGFKGQFGFITSMSEHFCGSCNRLRLTADGHLKVCLFGNTEVNLRDAMRYGFADNDIRAIVDMAVKRKKFALGGHGDMYGLSRAKNRPMILIGG</sequence>
<dbReference type="InterPro" id="IPR013785">
    <property type="entry name" value="Aldolase_TIM"/>
</dbReference>
<keyword evidence="6" id="KW-0479">Metal-binding</keyword>
<accession>A0A0P1ABX7</accession>
<evidence type="ECO:0000256" key="8">
    <source>
        <dbReference type="ARBA" id="ARBA00023004"/>
    </source>
</evidence>
<evidence type="ECO:0000256" key="9">
    <source>
        <dbReference type="ARBA" id="ARBA00023014"/>
    </source>
</evidence>
<dbReference type="SFLD" id="SFLDG01383">
    <property type="entry name" value="cyclic_pyranopterin_phosphate"/>
    <property type="match status" value="1"/>
</dbReference>
<name>A0A0P1ABX7_PLAHL</name>
<feature type="domain" description="Radical SAM core" evidence="14">
    <location>
        <begin position="78"/>
        <end position="299"/>
    </location>
</feature>
<dbReference type="HAMAP" id="MF_01225_B">
    <property type="entry name" value="MoaA_B"/>
    <property type="match status" value="1"/>
</dbReference>
<dbReference type="InterPro" id="IPR058240">
    <property type="entry name" value="rSAM_sf"/>
</dbReference>
<dbReference type="GO" id="GO:0061798">
    <property type="term" value="F:GTP 3',8'-cyclase activity"/>
    <property type="evidence" value="ECO:0007669"/>
    <property type="project" value="UniProtKB-EC"/>
</dbReference>
<dbReference type="GeneID" id="36403512"/>
<dbReference type="GO" id="GO:0046872">
    <property type="term" value="F:metal ion binding"/>
    <property type="evidence" value="ECO:0007669"/>
    <property type="project" value="UniProtKB-KW"/>
</dbReference>
<dbReference type="PROSITE" id="PS01305">
    <property type="entry name" value="MOAA_NIFB_PQQE"/>
    <property type="match status" value="1"/>
</dbReference>
<dbReference type="SFLD" id="SFLDG01067">
    <property type="entry name" value="SPASM/twitch_domain_containing"/>
    <property type="match status" value="1"/>
</dbReference>
<dbReference type="Gene3D" id="3.20.20.70">
    <property type="entry name" value="Aldolase class I"/>
    <property type="match status" value="1"/>
</dbReference>
<dbReference type="InterPro" id="IPR010505">
    <property type="entry name" value="MoaA_twitch"/>
</dbReference>
<keyword evidence="9" id="KW-0411">Iron-sulfur</keyword>
<dbReference type="InterPro" id="IPR013483">
    <property type="entry name" value="MoaA"/>
</dbReference>
<evidence type="ECO:0000256" key="7">
    <source>
        <dbReference type="ARBA" id="ARBA00022741"/>
    </source>
</evidence>
<dbReference type="GO" id="GO:0061799">
    <property type="term" value="F:cyclic pyranopterin monophosphate synthase activity"/>
    <property type="evidence" value="ECO:0007669"/>
    <property type="project" value="TreeGrafter"/>
</dbReference>
<dbReference type="RefSeq" id="XP_024574747.1">
    <property type="nucleotide sequence ID" value="XM_024723808.1"/>
</dbReference>
<dbReference type="PROSITE" id="PS51918">
    <property type="entry name" value="RADICAL_SAM"/>
    <property type="match status" value="1"/>
</dbReference>
<dbReference type="AlphaFoldDB" id="A0A0P1ABX7"/>
<dbReference type="PANTHER" id="PTHR22960">
    <property type="entry name" value="MOLYBDOPTERIN COFACTOR SYNTHESIS PROTEIN A"/>
    <property type="match status" value="1"/>
</dbReference>
<dbReference type="UniPathway" id="UPA00344"/>
<evidence type="ECO:0000256" key="13">
    <source>
        <dbReference type="ARBA" id="ARBA00048697"/>
    </source>
</evidence>
<protein>
    <recommendedName>
        <fullName evidence="3">GTP 3',8-cyclase</fullName>
        <ecNumber evidence="3">4.1.99.22</ecNumber>
    </recommendedName>
</protein>
<dbReference type="STRING" id="4781.A0A0P1ABX7"/>
<dbReference type="EC" id="4.1.99.22" evidence="3"/>
<evidence type="ECO:0000256" key="10">
    <source>
        <dbReference type="ARBA" id="ARBA00023134"/>
    </source>
</evidence>
<comment type="catalytic activity">
    <reaction evidence="13">
        <text>GTP + AH2 + S-adenosyl-L-methionine = (8S)-3',8-cyclo-7,8-dihydroguanosine 5'-triphosphate + 5'-deoxyadenosine + L-methionine + A + H(+)</text>
        <dbReference type="Rhea" id="RHEA:49576"/>
        <dbReference type="ChEBI" id="CHEBI:13193"/>
        <dbReference type="ChEBI" id="CHEBI:15378"/>
        <dbReference type="ChEBI" id="CHEBI:17319"/>
        <dbReference type="ChEBI" id="CHEBI:17499"/>
        <dbReference type="ChEBI" id="CHEBI:37565"/>
        <dbReference type="ChEBI" id="CHEBI:57844"/>
        <dbReference type="ChEBI" id="CHEBI:59789"/>
        <dbReference type="ChEBI" id="CHEBI:131766"/>
        <dbReference type="EC" id="4.1.99.22"/>
    </reaction>
</comment>
<evidence type="ECO:0000256" key="1">
    <source>
        <dbReference type="ARBA" id="ARBA00001966"/>
    </source>
</evidence>
<dbReference type="NCBIfam" id="TIGR02666">
    <property type="entry name" value="moaA"/>
    <property type="match status" value="1"/>
</dbReference>
<keyword evidence="11" id="KW-0501">Molybdenum cofactor biosynthesis</keyword>
<dbReference type="Pfam" id="PF04055">
    <property type="entry name" value="Radical_SAM"/>
    <property type="match status" value="1"/>
</dbReference>
<dbReference type="CDD" id="cd21117">
    <property type="entry name" value="Twitch_MoaA"/>
    <property type="match status" value="1"/>
</dbReference>
<evidence type="ECO:0000256" key="5">
    <source>
        <dbReference type="ARBA" id="ARBA00022691"/>
    </source>
</evidence>
<dbReference type="PANTHER" id="PTHR22960:SF0">
    <property type="entry name" value="MOLYBDENUM COFACTOR BIOSYNTHESIS PROTEIN 1"/>
    <property type="match status" value="1"/>
</dbReference>
<dbReference type="InterPro" id="IPR040064">
    <property type="entry name" value="MoaA-like"/>
</dbReference>
<comment type="cofactor">
    <cofactor evidence="1">
        <name>[4Fe-4S] cluster</name>
        <dbReference type="ChEBI" id="CHEBI:49883"/>
    </cofactor>
</comment>
<reference evidence="16" key="1">
    <citation type="submission" date="2014-09" db="EMBL/GenBank/DDBJ databases">
        <authorList>
            <person name="Sharma Rahul"/>
            <person name="Thines Marco"/>
        </authorList>
    </citation>
    <scope>NUCLEOTIDE SEQUENCE [LARGE SCALE GENOMIC DNA]</scope>
</reference>
<keyword evidence="8" id="KW-0408">Iron</keyword>
<dbReference type="GO" id="GO:0005525">
    <property type="term" value="F:GTP binding"/>
    <property type="evidence" value="ECO:0007669"/>
    <property type="project" value="UniProtKB-KW"/>
</dbReference>
<keyword evidence="16" id="KW-1185">Reference proteome</keyword>
<dbReference type="CDD" id="cd01335">
    <property type="entry name" value="Radical_SAM"/>
    <property type="match status" value="1"/>
</dbReference>
<dbReference type="SMART" id="SM00729">
    <property type="entry name" value="Elp3"/>
    <property type="match status" value="1"/>
</dbReference>
<evidence type="ECO:0000256" key="12">
    <source>
        <dbReference type="ARBA" id="ARBA00023239"/>
    </source>
</evidence>
<keyword evidence="12" id="KW-0456">Lyase</keyword>
<dbReference type="OrthoDB" id="429626at2759"/>
<keyword evidence="4" id="KW-0004">4Fe-4S</keyword>
<evidence type="ECO:0000256" key="2">
    <source>
        <dbReference type="ARBA" id="ARBA00005046"/>
    </source>
</evidence>
<keyword evidence="7" id="KW-0547">Nucleotide-binding</keyword>
<dbReference type="InterPro" id="IPR050105">
    <property type="entry name" value="MoCo_biosynth_MoaA/MoaC"/>
</dbReference>
<keyword evidence="10" id="KW-0342">GTP-binding</keyword>
<dbReference type="GO" id="GO:0006777">
    <property type="term" value="P:Mo-molybdopterin cofactor biosynthetic process"/>
    <property type="evidence" value="ECO:0007669"/>
    <property type="project" value="UniProtKB-KW"/>
</dbReference>